<dbReference type="CDD" id="cd11317">
    <property type="entry name" value="AmyAc_bac_euk_AmyA"/>
    <property type="match status" value="1"/>
</dbReference>
<accession>A0ABD1DNF8</accession>
<dbReference type="EMBL" id="JBEHCU010005097">
    <property type="protein sequence ID" value="KAL1400939.1"/>
    <property type="molecule type" value="Genomic_DNA"/>
</dbReference>
<dbReference type="SMART" id="SM00632">
    <property type="entry name" value="Aamy_C"/>
    <property type="match status" value="1"/>
</dbReference>
<dbReference type="Pfam" id="PF02806">
    <property type="entry name" value="Alpha-amylase_C"/>
    <property type="match status" value="1"/>
</dbReference>
<evidence type="ECO:0000256" key="17">
    <source>
        <dbReference type="SAM" id="MobiDB-lite"/>
    </source>
</evidence>
<dbReference type="InterPro" id="IPR006047">
    <property type="entry name" value="GH13_cat_dom"/>
</dbReference>
<feature type="signal peptide" evidence="18">
    <location>
        <begin position="1"/>
        <end position="20"/>
    </location>
</feature>
<feature type="region of interest" description="Disordered" evidence="17">
    <location>
        <begin position="532"/>
        <end position="551"/>
    </location>
</feature>
<dbReference type="PANTHER" id="PTHR43447">
    <property type="entry name" value="ALPHA-AMYLASE"/>
    <property type="match status" value="1"/>
</dbReference>
<comment type="similarity">
    <text evidence="4 15">Belongs to the glycosyl hydrolase 13 family.</text>
</comment>
<evidence type="ECO:0000313" key="21">
    <source>
        <dbReference type="EMBL" id="KAL1400939.1"/>
    </source>
</evidence>
<evidence type="ECO:0000256" key="4">
    <source>
        <dbReference type="ARBA" id="ARBA00008061"/>
    </source>
</evidence>
<sequence>MKSKVVLLLSLLAAAAVVHGQHDPHFWPGHSTIVHLFEWKFSDIALECERFLGPRGFGGIQLSPVNEYVIVQRGANRPWWERYQPVSFKIISRSGNEQDFLDMSRRCNAVGVRLYVDIIINHMAAHPGDSGDGVGVGVGGSTSIPRDRYFPAVPFGDADFNPSCQITDWGNAVQVRDCELLGLPDLNQAVGNVRDRSVDFLNHLIDLGVAGFRVDAAKHMWPGDMEVIFGRLKNLDQSFGFAPGSRAFMMQEVIDNGPHEAIRKYEYTHLGTVTEFMYSFYVGRAFVGNDALIWLQTLGVDWGLLPSRDALVFVDNHDNQRDHGSGGQGGNILTHKAPRPYKMATAFAAAFPFGQLRIMSSFFFDDSDQGPPEDANNNIISPSINPDGSCGNGWVCEHRWRQITNMINFRNVCWGAPMTNWFSSGQNKIAFGRGSCGFVAFNNEPGQDMLEVVQTGLPAGVYCDVISGEKVGSACTGKSISVLADGRASISIARDAEDGVVAIHIESRFISCPWQLGKSALNQAQAKQICGNPESGPAPGSMGSITKIETK</sequence>
<dbReference type="InterPro" id="IPR031319">
    <property type="entry name" value="A-amylase_C"/>
</dbReference>
<evidence type="ECO:0000256" key="8">
    <source>
        <dbReference type="ARBA" id="ARBA00022729"/>
    </source>
</evidence>
<evidence type="ECO:0000256" key="2">
    <source>
        <dbReference type="ARBA" id="ARBA00001913"/>
    </source>
</evidence>
<evidence type="ECO:0000256" key="12">
    <source>
        <dbReference type="ARBA" id="ARBA00023214"/>
    </source>
</evidence>
<reference evidence="21 22" key="1">
    <citation type="submission" date="2024-05" db="EMBL/GenBank/DDBJ databases">
        <title>Culex pipiens pipiens assembly and annotation.</title>
        <authorList>
            <person name="Alout H."/>
            <person name="Durand T."/>
        </authorList>
    </citation>
    <scope>NUCLEOTIDE SEQUENCE [LARGE SCALE GENOMIC DNA]</scope>
    <source>
        <strain evidence="21">HA-2024</strain>
        <tissue evidence="21">Whole body</tissue>
    </source>
</reference>
<evidence type="ECO:0000256" key="13">
    <source>
        <dbReference type="ARBA" id="ARBA00023277"/>
    </source>
</evidence>
<dbReference type="InterPro" id="IPR017853">
    <property type="entry name" value="GH"/>
</dbReference>
<dbReference type="SUPFAM" id="SSF51445">
    <property type="entry name" value="(Trans)glycosidases"/>
    <property type="match status" value="1"/>
</dbReference>
<protein>
    <recommendedName>
        <fullName evidence="6 16">Alpha-amylase</fullName>
        <ecNumber evidence="6 16">3.2.1.1</ecNumber>
    </recommendedName>
</protein>
<name>A0ABD1DNF8_CULPP</name>
<evidence type="ECO:0000259" key="19">
    <source>
        <dbReference type="SMART" id="SM00632"/>
    </source>
</evidence>
<evidence type="ECO:0000256" key="18">
    <source>
        <dbReference type="SAM" id="SignalP"/>
    </source>
</evidence>
<evidence type="ECO:0000256" key="14">
    <source>
        <dbReference type="ARBA" id="ARBA00023295"/>
    </source>
</evidence>
<evidence type="ECO:0000256" key="6">
    <source>
        <dbReference type="ARBA" id="ARBA00012595"/>
    </source>
</evidence>
<evidence type="ECO:0000256" key="7">
    <source>
        <dbReference type="ARBA" id="ARBA00022723"/>
    </source>
</evidence>
<dbReference type="GO" id="GO:0046872">
    <property type="term" value="F:metal ion binding"/>
    <property type="evidence" value="ECO:0007669"/>
    <property type="project" value="UniProtKB-KW"/>
</dbReference>
<keyword evidence="13 16" id="KW-0119">Carbohydrate metabolism</keyword>
<comment type="catalytic activity">
    <reaction evidence="1 16">
        <text>Endohydrolysis of (1-&gt;4)-alpha-D-glucosidic linkages in polysaccharides containing three or more (1-&gt;4)-alpha-linked D-glucose units.</text>
        <dbReference type="EC" id="3.2.1.1"/>
    </reaction>
</comment>
<feature type="domain" description="Alpha-amylase C-terminal" evidence="19">
    <location>
        <begin position="419"/>
        <end position="508"/>
    </location>
</feature>
<dbReference type="Gene3D" id="3.20.20.80">
    <property type="entry name" value="Glycosidases"/>
    <property type="match status" value="1"/>
</dbReference>
<evidence type="ECO:0000256" key="3">
    <source>
        <dbReference type="ARBA" id="ARBA00001923"/>
    </source>
</evidence>
<evidence type="ECO:0000256" key="5">
    <source>
        <dbReference type="ARBA" id="ARBA00011245"/>
    </source>
</evidence>
<evidence type="ECO:0000256" key="9">
    <source>
        <dbReference type="ARBA" id="ARBA00022801"/>
    </source>
</evidence>
<comment type="cofactor">
    <cofactor evidence="3">
        <name>chloride</name>
        <dbReference type="ChEBI" id="CHEBI:17996"/>
    </cofactor>
</comment>
<dbReference type="AlphaFoldDB" id="A0ABD1DNF8"/>
<dbReference type="SUPFAM" id="SSF51011">
    <property type="entry name" value="Glycosyl hydrolase domain"/>
    <property type="match status" value="1"/>
</dbReference>
<dbReference type="SMART" id="SM00642">
    <property type="entry name" value="Aamy"/>
    <property type="match status" value="1"/>
</dbReference>
<dbReference type="PRINTS" id="PR00110">
    <property type="entry name" value="ALPHAAMYLASE"/>
</dbReference>
<dbReference type="EC" id="3.2.1.1" evidence="6 16"/>
<dbReference type="GO" id="GO:0004556">
    <property type="term" value="F:alpha-amylase activity"/>
    <property type="evidence" value="ECO:0007669"/>
    <property type="project" value="UniProtKB-UniRule"/>
</dbReference>
<evidence type="ECO:0000259" key="20">
    <source>
        <dbReference type="SMART" id="SM00642"/>
    </source>
</evidence>
<feature type="chain" id="PRO_5044786859" description="Alpha-amylase" evidence="18">
    <location>
        <begin position="21"/>
        <end position="551"/>
    </location>
</feature>
<evidence type="ECO:0000256" key="10">
    <source>
        <dbReference type="ARBA" id="ARBA00022837"/>
    </source>
</evidence>
<organism evidence="21 22">
    <name type="scientific">Culex pipiens pipiens</name>
    <name type="common">Northern house mosquito</name>
    <dbReference type="NCBI Taxonomy" id="38569"/>
    <lineage>
        <taxon>Eukaryota</taxon>
        <taxon>Metazoa</taxon>
        <taxon>Ecdysozoa</taxon>
        <taxon>Arthropoda</taxon>
        <taxon>Hexapoda</taxon>
        <taxon>Insecta</taxon>
        <taxon>Pterygota</taxon>
        <taxon>Neoptera</taxon>
        <taxon>Endopterygota</taxon>
        <taxon>Diptera</taxon>
        <taxon>Nematocera</taxon>
        <taxon>Culicoidea</taxon>
        <taxon>Culicidae</taxon>
        <taxon>Culicinae</taxon>
        <taxon>Culicini</taxon>
        <taxon>Culex</taxon>
        <taxon>Culex</taxon>
    </lineage>
</organism>
<dbReference type="InterPro" id="IPR013780">
    <property type="entry name" value="Glyco_hydro_b"/>
</dbReference>
<keyword evidence="9 16" id="KW-0378">Hydrolase</keyword>
<keyword evidence="7" id="KW-0479">Metal-binding</keyword>
<dbReference type="Pfam" id="PF00128">
    <property type="entry name" value="Alpha-amylase"/>
    <property type="match status" value="1"/>
</dbReference>
<keyword evidence="14 16" id="KW-0326">Glycosidase</keyword>
<evidence type="ECO:0000256" key="16">
    <source>
        <dbReference type="RuleBase" id="RU361134"/>
    </source>
</evidence>
<evidence type="ECO:0000256" key="11">
    <source>
        <dbReference type="ARBA" id="ARBA00023157"/>
    </source>
</evidence>
<dbReference type="InterPro" id="IPR006046">
    <property type="entry name" value="Alpha_amylase"/>
</dbReference>
<comment type="subunit">
    <text evidence="5">Monomer.</text>
</comment>
<evidence type="ECO:0000256" key="15">
    <source>
        <dbReference type="RuleBase" id="RU003615"/>
    </source>
</evidence>
<evidence type="ECO:0000313" key="22">
    <source>
        <dbReference type="Proteomes" id="UP001562425"/>
    </source>
</evidence>
<keyword evidence="12" id="KW-0868">Chloride</keyword>
<comment type="caution">
    <text evidence="21">The sequence shown here is derived from an EMBL/GenBank/DDBJ whole genome shotgun (WGS) entry which is preliminary data.</text>
</comment>
<comment type="cofactor">
    <cofactor evidence="2">
        <name>Ca(2+)</name>
        <dbReference type="ChEBI" id="CHEBI:29108"/>
    </cofactor>
</comment>
<keyword evidence="22" id="KW-1185">Reference proteome</keyword>
<dbReference type="Gene3D" id="2.60.40.1180">
    <property type="entry name" value="Golgi alpha-mannosidase II"/>
    <property type="match status" value="1"/>
</dbReference>
<keyword evidence="10" id="KW-0106">Calcium</keyword>
<proteinExistence type="inferred from homology"/>
<keyword evidence="11" id="KW-1015">Disulfide bond</keyword>
<evidence type="ECO:0000256" key="1">
    <source>
        <dbReference type="ARBA" id="ARBA00000548"/>
    </source>
</evidence>
<feature type="domain" description="Glycosyl hydrolase family 13 catalytic" evidence="20">
    <location>
        <begin position="31"/>
        <end position="410"/>
    </location>
</feature>
<dbReference type="InterPro" id="IPR006048">
    <property type="entry name" value="A-amylase/branching_C"/>
</dbReference>
<dbReference type="Proteomes" id="UP001562425">
    <property type="component" value="Unassembled WGS sequence"/>
</dbReference>
<keyword evidence="8 18" id="KW-0732">Signal</keyword>
<gene>
    <name evidence="21" type="ORF">pipiens_007024</name>
</gene>